<comment type="pathway">
    <text evidence="2">Energy metabolism; oxidative phosphorylation.</text>
</comment>
<evidence type="ECO:0000256" key="9">
    <source>
        <dbReference type="ARBA" id="ARBA00023136"/>
    </source>
</evidence>
<gene>
    <name evidence="12" type="primary">LOC105894555</name>
</gene>
<dbReference type="PANTHER" id="PTHR16717:SF8">
    <property type="entry name" value="CYTOCHROME C OXIDASE SUBUNIT 8A"/>
    <property type="match status" value="1"/>
</dbReference>
<evidence type="ECO:0000256" key="7">
    <source>
        <dbReference type="ARBA" id="ARBA00022989"/>
    </source>
</evidence>
<feature type="transmembrane region" description="Helical" evidence="10">
    <location>
        <begin position="43"/>
        <end position="62"/>
    </location>
</feature>
<evidence type="ECO:0000256" key="3">
    <source>
        <dbReference type="ARBA" id="ARBA00010117"/>
    </source>
</evidence>
<dbReference type="Pfam" id="PF02285">
    <property type="entry name" value="COX8"/>
    <property type="match status" value="1"/>
</dbReference>
<dbReference type="Proteomes" id="UP000515152">
    <property type="component" value="Chromosome 8"/>
</dbReference>
<keyword evidence="6" id="KW-0809">Transit peptide</keyword>
<evidence type="ECO:0000256" key="6">
    <source>
        <dbReference type="ARBA" id="ARBA00022946"/>
    </source>
</evidence>
<dbReference type="PANTHER" id="PTHR16717">
    <property type="entry name" value="CYTOCHROME C OXIDASE POLYPEPTIDE VIII"/>
    <property type="match status" value="1"/>
</dbReference>
<evidence type="ECO:0000313" key="11">
    <source>
        <dbReference type="Proteomes" id="UP000515152"/>
    </source>
</evidence>
<dbReference type="InterPro" id="IPR036548">
    <property type="entry name" value="Cyt_c_oxidase_su8_sf"/>
</dbReference>
<keyword evidence="7 10" id="KW-1133">Transmembrane helix</keyword>
<dbReference type="UniPathway" id="UPA00705"/>
<dbReference type="AlphaFoldDB" id="A0A6P3VPE0"/>
<dbReference type="RefSeq" id="XP_012676563.1">
    <property type="nucleotide sequence ID" value="XM_012821109.3"/>
</dbReference>
<evidence type="ECO:0000256" key="10">
    <source>
        <dbReference type="SAM" id="Phobius"/>
    </source>
</evidence>
<dbReference type="GO" id="GO:0006123">
    <property type="term" value="P:mitochondrial electron transport, cytochrome c to oxygen"/>
    <property type="evidence" value="ECO:0007669"/>
    <property type="project" value="InterPro"/>
</dbReference>
<evidence type="ECO:0000256" key="8">
    <source>
        <dbReference type="ARBA" id="ARBA00023128"/>
    </source>
</evidence>
<keyword evidence="9 10" id="KW-0472">Membrane</keyword>
<keyword evidence="4 10" id="KW-0812">Transmembrane</keyword>
<dbReference type="GeneID" id="105894555"/>
<sequence>MLGIARGLSAVRSAPVVRSVTMSQRANLSNRAAKDPLGPAETAIGLTMFALAILGPAGWILANLENYKKKNE</sequence>
<dbReference type="GO" id="GO:0045277">
    <property type="term" value="C:respiratory chain complex IV"/>
    <property type="evidence" value="ECO:0007669"/>
    <property type="project" value="InterPro"/>
</dbReference>
<dbReference type="InterPro" id="IPR003205">
    <property type="entry name" value="Cyt_c_oxidase_su8"/>
</dbReference>
<keyword evidence="5" id="KW-0999">Mitochondrion inner membrane</keyword>
<accession>A0A6P3VPE0</accession>
<evidence type="ECO:0000313" key="12">
    <source>
        <dbReference type="RefSeq" id="XP_012676563.1"/>
    </source>
</evidence>
<dbReference type="SUPFAM" id="SSF81431">
    <property type="entry name" value="Mitochondrial cytochrome c oxidase subunit VIIIb (aka IX)"/>
    <property type="match status" value="1"/>
</dbReference>
<protein>
    <submittedName>
        <fullName evidence="12">Cytochrome c oxidase subunit 8B, mitochondrial</fullName>
    </submittedName>
</protein>
<keyword evidence="11" id="KW-1185">Reference proteome</keyword>
<organism evidence="11 12">
    <name type="scientific">Clupea harengus</name>
    <name type="common">Atlantic herring</name>
    <dbReference type="NCBI Taxonomy" id="7950"/>
    <lineage>
        <taxon>Eukaryota</taxon>
        <taxon>Metazoa</taxon>
        <taxon>Chordata</taxon>
        <taxon>Craniata</taxon>
        <taxon>Vertebrata</taxon>
        <taxon>Euteleostomi</taxon>
        <taxon>Actinopterygii</taxon>
        <taxon>Neopterygii</taxon>
        <taxon>Teleostei</taxon>
        <taxon>Clupei</taxon>
        <taxon>Clupeiformes</taxon>
        <taxon>Clupeoidei</taxon>
        <taxon>Clupeidae</taxon>
        <taxon>Clupea</taxon>
    </lineage>
</organism>
<evidence type="ECO:0000256" key="4">
    <source>
        <dbReference type="ARBA" id="ARBA00022692"/>
    </source>
</evidence>
<dbReference type="OrthoDB" id="8931496at2759"/>
<evidence type="ECO:0000256" key="2">
    <source>
        <dbReference type="ARBA" id="ARBA00004673"/>
    </source>
</evidence>
<reference evidence="12" key="1">
    <citation type="submission" date="2025-08" db="UniProtKB">
        <authorList>
            <consortium name="RefSeq"/>
        </authorList>
    </citation>
    <scope>IDENTIFICATION</scope>
</reference>
<comment type="similarity">
    <text evidence="3">Belongs to the cytochrome c oxidase VIII family.</text>
</comment>
<evidence type="ECO:0000256" key="1">
    <source>
        <dbReference type="ARBA" id="ARBA00004434"/>
    </source>
</evidence>
<name>A0A6P3VPE0_CLUHA</name>
<evidence type="ECO:0000256" key="5">
    <source>
        <dbReference type="ARBA" id="ARBA00022792"/>
    </source>
</evidence>
<dbReference type="Gene3D" id="4.10.81.10">
    <property type="entry name" value="Cytochrome c oxidase, subunit 8"/>
    <property type="match status" value="1"/>
</dbReference>
<proteinExistence type="inferred from homology"/>
<dbReference type="KEGG" id="char:105894555"/>
<keyword evidence="8" id="KW-0496">Mitochondrion</keyword>
<comment type="subcellular location">
    <subcellularLocation>
        <location evidence="1">Mitochondrion inner membrane</location>
        <topology evidence="1">Single-pass membrane protein</topology>
    </subcellularLocation>
</comment>
<dbReference type="GO" id="GO:0005743">
    <property type="term" value="C:mitochondrial inner membrane"/>
    <property type="evidence" value="ECO:0007669"/>
    <property type="project" value="UniProtKB-SubCell"/>
</dbReference>